<keyword evidence="3" id="KW-0378">Hydrolase</keyword>
<dbReference type="SUPFAM" id="SSF51556">
    <property type="entry name" value="Metallo-dependent hydrolases"/>
    <property type="match status" value="1"/>
</dbReference>
<evidence type="ECO:0000313" key="3">
    <source>
        <dbReference type="EMBL" id="SEI92614.1"/>
    </source>
</evidence>
<evidence type="ECO:0000259" key="2">
    <source>
        <dbReference type="Pfam" id="PF04909"/>
    </source>
</evidence>
<dbReference type="GO" id="GO:0019748">
    <property type="term" value="P:secondary metabolic process"/>
    <property type="evidence" value="ECO:0007669"/>
    <property type="project" value="TreeGrafter"/>
</dbReference>
<sequence>MRPYLSLVTSFLVLLICHSCGRPDTETAASTQESFSADSVEALLLKDHQPVSLYKGNENPVTRAAFPVIDMHSHPYAKSEAALDEWVKTMDKVGIEKTVIQSYQTGDAFDSLVQVYGKYPDRFILFCGFDYTGYEQDDFGPAAVKELERCFSMGAKGVGELGDKGKGLFYSRPTKAFGMHINDPKMKPLIQKCGELGMPISIHVAEPIWMYQPMDASNDGLMNAFKWRLDQQEGIVDHQGMIDILKDAVAQNPETTFIACHYANTSYDLSILGKLFDVYPNLYADNSARYAETATIPRTVNRFYTQYADRLVYGTDMGMDVGMYQTTLRILETADEHFYDRNISSYHWPMHGYDLSGEVLEKVYRSNAQKLLKLPAE</sequence>
<keyword evidence="4" id="KW-1185">Reference proteome</keyword>
<proteinExistence type="predicted"/>
<dbReference type="STRING" id="1416801.SAMN05192553_101879"/>
<dbReference type="GO" id="GO:0016787">
    <property type="term" value="F:hydrolase activity"/>
    <property type="evidence" value="ECO:0007669"/>
    <property type="project" value="UniProtKB-KW"/>
</dbReference>
<gene>
    <name evidence="3" type="ORF">SAMN05192553_101879</name>
</gene>
<feature type="domain" description="Amidohydrolase-related" evidence="2">
    <location>
        <begin position="67"/>
        <end position="374"/>
    </location>
</feature>
<dbReference type="PANTHER" id="PTHR21240">
    <property type="entry name" value="2-AMINO-3-CARBOXYLMUCONATE-6-SEMIALDEHYDE DECARBOXYLASE"/>
    <property type="match status" value="1"/>
</dbReference>
<name>A0A1H6UPJ2_9BACT</name>
<reference evidence="4" key="1">
    <citation type="submission" date="2016-10" db="EMBL/GenBank/DDBJ databases">
        <authorList>
            <person name="Varghese N."/>
            <person name="Submissions S."/>
        </authorList>
    </citation>
    <scope>NUCLEOTIDE SEQUENCE [LARGE SCALE GENOMIC DNA]</scope>
    <source>
        <strain evidence="4">IBRC-M 10761</strain>
    </source>
</reference>
<dbReference type="InterPro" id="IPR006680">
    <property type="entry name" value="Amidohydro-rel"/>
</dbReference>
<accession>A0A1H6UPJ2</accession>
<dbReference type="Proteomes" id="UP000199403">
    <property type="component" value="Unassembled WGS sequence"/>
</dbReference>
<organism evidence="3 4">
    <name type="scientific">Cyclobacterium xiamenense</name>
    <dbReference type="NCBI Taxonomy" id="1297121"/>
    <lineage>
        <taxon>Bacteria</taxon>
        <taxon>Pseudomonadati</taxon>
        <taxon>Bacteroidota</taxon>
        <taxon>Cytophagia</taxon>
        <taxon>Cytophagales</taxon>
        <taxon>Cyclobacteriaceae</taxon>
        <taxon>Cyclobacterium</taxon>
    </lineage>
</organism>
<protein>
    <submittedName>
        <fullName evidence="3">Predicted metal-dependent hydrolase, TIM-barrel fold</fullName>
    </submittedName>
</protein>
<dbReference type="RefSeq" id="WP_092169866.1">
    <property type="nucleotide sequence ID" value="NZ_FNZH01000001.1"/>
</dbReference>
<dbReference type="EMBL" id="FNZH01000001">
    <property type="protein sequence ID" value="SEI92614.1"/>
    <property type="molecule type" value="Genomic_DNA"/>
</dbReference>
<dbReference type="InterPro" id="IPR032466">
    <property type="entry name" value="Metal_Hydrolase"/>
</dbReference>
<dbReference type="GO" id="GO:0016831">
    <property type="term" value="F:carboxy-lyase activity"/>
    <property type="evidence" value="ECO:0007669"/>
    <property type="project" value="InterPro"/>
</dbReference>
<dbReference type="AlphaFoldDB" id="A0A1H6UPJ2"/>
<dbReference type="Pfam" id="PF04909">
    <property type="entry name" value="Amidohydro_2"/>
    <property type="match status" value="1"/>
</dbReference>
<evidence type="ECO:0000256" key="1">
    <source>
        <dbReference type="ARBA" id="ARBA00023239"/>
    </source>
</evidence>
<dbReference type="Gene3D" id="3.20.20.140">
    <property type="entry name" value="Metal-dependent hydrolases"/>
    <property type="match status" value="1"/>
</dbReference>
<dbReference type="OrthoDB" id="644687at2"/>
<dbReference type="GO" id="GO:0005737">
    <property type="term" value="C:cytoplasm"/>
    <property type="evidence" value="ECO:0007669"/>
    <property type="project" value="TreeGrafter"/>
</dbReference>
<dbReference type="InterPro" id="IPR032465">
    <property type="entry name" value="ACMSD"/>
</dbReference>
<keyword evidence="1" id="KW-0456">Lyase</keyword>
<evidence type="ECO:0000313" key="4">
    <source>
        <dbReference type="Proteomes" id="UP000199403"/>
    </source>
</evidence>
<dbReference type="PANTHER" id="PTHR21240:SF28">
    <property type="entry name" value="ISO-OROTATE DECARBOXYLASE (EUROFUNG)"/>
    <property type="match status" value="1"/>
</dbReference>